<keyword evidence="4 6" id="KW-0472">Membrane</keyword>
<gene>
    <name evidence="8" type="ORF">IMSHALPRED_005339</name>
</gene>
<comment type="caution">
    <text evidence="8">The sequence shown here is derived from an EMBL/GenBank/DDBJ whole genome shotgun (WGS) entry which is preliminary data.</text>
</comment>
<feature type="transmembrane region" description="Helical" evidence="6">
    <location>
        <begin position="133"/>
        <end position="152"/>
    </location>
</feature>
<dbReference type="PANTHER" id="PTHR33048">
    <property type="entry name" value="PTH11-LIKE INTEGRAL MEMBRANE PROTEIN (AFU_ORTHOLOGUE AFUA_5G11245)"/>
    <property type="match status" value="1"/>
</dbReference>
<feature type="transmembrane region" description="Helical" evidence="6">
    <location>
        <begin position="258"/>
        <end position="279"/>
    </location>
</feature>
<comment type="subcellular location">
    <subcellularLocation>
        <location evidence="1">Membrane</location>
        <topology evidence="1">Multi-pass membrane protein</topology>
    </subcellularLocation>
</comment>
<dbReference type="Pfam" id="PF20684">
    <property type="entry name" value="Fung_rhodopsin"/>
    <property type="match status" value="1"/>
</dbReference>
<keyword evidence="9" id="KW-1185">Reference proteome</keyword>
<evidence type="ECO:0000256" key="3">
    <source>
        <dbReference type="ARBA" id="ARBA00022989"/>
    </source>
</evidence>
<dbReference type="OrthoDB" id="5417844at2759"/>
<dbReference type="Proteomes" id="UP000664534">
    <property type="component" value="Unassembled WGS sequence"/>
</dbReference>
<dbReference type="EMBL" id="CAJPDT010000029">
    <property type="protein sequence ID" value="CAF9922107.1"/>
    <property type="molecule type" value="Genomic_DNA"/>
</dbReference>
<evidence type="ECO:0000256" key="4">
    <source>
        <dbReference type="ARBA" id="ARBA00023136"/>
    </source>
</evidence>
<feature type="transmembrane region" description="Helical" evidence="6">
    <location>
        <begin position="182"/>
        <end position="202"/>
    </location>
</feature>
<protein>
    <recommendedName>
        <fullName evidence="7">Rhodopsin domain-containing protein</fullName>
    </recommendedName>
</protein>
<sequence>MATETYQESRKSQIYGVTVSLVVAATFAVALRLVARRLSAAKYWWDDWMLVLALIFDYGLNVCLWLQVTHAGLGRHTITSGGPVTEKQVELYFRIFLGVQIFYFASAVAIKTSLILLYYRLFSITRWFRWELAFAWIIVVLYFIVNVLVAILECKPLSYLWDKSILGGTCINQDQFFRWNGVANLLIDFMILTLTMPIIWHLQLKSRQKLSLTVVFLLGLFACVASIVRVITFSQVILTDFTYTAVNTSMWSTIEQSIGIICACLITYQPLVSCILSFINGESSPSNDNQHRDSSKGYELSHSLKMRSPTMNLSSNNASAAGFARLDEVAGMESSVTTHVSTAAELGRFKGAPEAILKNHTIEQHTS</sequence>
<accession>A0A8H3FB70</accession>
<feature type="transmembrane region" description="Helical" evidence="6">
    <location>
        <begin position="47"/>
        <end position="68"/>
    </location>
</feature>
<evidence type="ECO:0000256" key="6">
    <source>
        <dbReference type="SAM" id="Phobius"/>
    </source>
</evidence>
<evidence type="ECO:0000313" key="9">
    <source>
        <dbReference type="Proteomes" id="UP000664534"/>
    </source>
</evidence>
<organism evidence="8 9">
    <name type="scientific">Imshaugia aleurites</name>
    <dbReference type="NCBI Taxonomy" id="172621"/>
    <lineage>
        <taxon>Eukaryota</taxon>
        <taxon>Fungi</taxon>
        <taxon>Dikarya</taxon>
        <taxon>Ascomycota</taxon>
        <taxon>Pezizomycotina</taxon>
        <taxon>Lecanoromycetes</taxon>
        <taxon>OSLEUM clade</taxon>
        <taxon>Lecanoromycetidae</taxon>
        <taxon>Lecanorales</taxon>
        <taxon>Lecanorineae</taxon>
        <taxon>Parmeliaceae</taxon>
        <taxon>Imshaugia</taxon>
    </lineage>
</organism>
<comment type="similarity">
    <text evidence="5">Belongs to the SAT4 family.</text>
</comment>
<name>A0A8H3FB70_9LECA</name>
<keyword evidence="2 6" id="KW-0812">Transmembrane</keyword>
<reference evidence="8" key="1">
    <citation type="submission" date="2021-03" db="EMBL/GenBank/DDBJ databases">
        <authorList>
            <person name="Tagirdzhanova G."/>
        </authorList>
    </citation>
    <scope>NUCLEOTIDE SEQUENCE</scope>
</reference>
<feature type="domain" description="Rhodopsin" evidence="7">
    <location>
        <begin position="31"/>
        <end position="273"/>
    </location>
</feature>
<keyword evidence="3 6" id="KW-1133">Transmembrane helix</keyword>
<proteinExistence type="inferred from homology"/>
<evidence type="ECO:0000259" key="7">
    <source>
        <dbReference type="Pfam" id="PF20684"/>
    </source>
</evidence>
<evidence type="ECO:0000313" key="8">
    <source>
        <dbReference type="EMBL" id="CAF9922107.1"/>
    </source>
</evidence>
<feature type="transmembrane region" description="Helical" evidence="6">
    <location>
        <begin position="101"/>
        <end position="121"/>
    </location>
</feature>
<dbReference type="AlphaFoldDB" id="A0A8H3FB70"/>
<evidence type="ECO:0000256" key="2">
    <source>
        <dbReference type="ARBA" id="ARBA00022692"/>
    </source>
</evidence>
<feature type="transmembrane region" description="Helical" evidence="6">
    <location>
        <begin position="14"/>
        <end position="35"/>
    </location>
</feature>
<dbReference type="PANTHER" id="PTHR33048:SF47">
    <property type="entry name" value="INTEGRAL MEMBRANE PROTEIN-RELATED"/>
    <property type="match status" value="1"/>
</dbReference>
<dbReference type="InterPro" id="IPR049326">
    <property type="entry name" value="Rhodopsin_dom_fungi"/>
</dbReference>
<feature type="transmembrane region" description="Helical" evidence="6">
    <location>
        <begin position="214"/>
        <end position="238"/>
    </location>
</feature>
<evidence type="ECO:0000256" key="5">
    <source>
        <dbReference type="ARBA" id="ARBA00038359"/>
    </source>
</evidence>
<evidence type="ECO:0000256" key="1">
    <source>
        <dbReference type="ARBA" id="ARBA00004141"/>
    </source>
</evidence>
<dbReference type="InterPro" id="IPR052337">
    <property type="entry name" value="SAT4-like"/>
</dbReference>
<dbReference type="GO" id="GO:0016020">
    <property type="term" value="C:membrane"/>
    <property type="evidence" value="ECO:0007669"/>
    <property type="project" value="UniProtKB-SubCell"/>
</dbReference>